<evidence type="ECO:0000256" key="5">
    <source>
        <dbReference type="ARBA" id="ARBA00022568"/>
    </source>
</evidence>
<dbReference type="EMBL" id="JAJJMB010004586">
    <property type="protein sequence ID" value="KAI3942645.1"/>
    <property type="molecule type" value="Genomic_DNA"/>
</dbReference>
<gene>
    <name evidence="18" type="ORF">MKW98_014232</name>
</gene>
<keyword evidence="14" id="KW-0407">Ion channel</keyword>
<keyword evidence="12" id="KW-0406">Ion transport</keyword>
<dbReference type="InterPro" id="IPR044581">
    <property type="entry name" value="TPC1_plant"/>
</dbReference>
<keyword evidence="8" id="KW-0677">Repeat</keyword>
<evidence type="ECO:0000256" key="14">
    <source>
        <dbReference type="ARBA" id="ARBA00023303"/>
    </source>
</evidence>
<keyword evidence="10" id="KW-0851">Voltage-gated channel</keyword>
<evidence type="ECO:0000313" key="19">
    <source>
        <dbReference type="Proteomes" id="UP001202328"/>
    </source>
</evidence>
<name>A0AAD4T8N9_9MAGN</name>
<evidence type="ECO:0000256" key="11">
    <source>
        <dbReference type="ARBA" id="ARBA00022989"/>
    </source>
</evidence>
<evidence type="ECO:0000256" key="13">
    <source>
        <dbReference type="ARBA" id="ARBA00023136"/>
    </source>
</evidence>
<evidence type="ECO:0000256" key="9">
    <source>
        <dbReference type="ARBA" id="ARBA00022837"/>
    </source>
</evidence>
<reference evidence="18" key="1">
    <citation type="submission" date="2022-04" db="EMBL/GenBank/DDBJ databases">
        <title>A functionally conserved STORR gene fusion in Papaver species that diverged 16.8 million years ago.</title>
        <authorList>
            <person name="Catania T."/>
        </authorList>
    </citation>
    <scope>NUCLEOTIDE SEQUENCE</scope>
    <source>
        <strain evidence="18">S-188037</strain>
    </source>
</reference>
<keyword evidence="11 16" id="KW-1133">Transmembrane helix</keyword>
<protein>
    <recommendedName>
        <fullName evidence="17">EF-hand domain-containing protein</fullName>
    </recommendedName>
</protein>
<keyword evidence="7 16" id="KW-0812">Transmembrane</keyword>
<dbReference type="Gene3D" id="1.20.120.350">
    <property type="entry name" value="Voltage-gated potassium channels. Chain C"/>
    <property type="match status" value="1"/>
</dbReference>
<dbReference type="Gene3D" id="1.10.238.10">
    <property type="entry name" value="EF-hand"/>
    <property type="match status" value="1"/>
</dbReference>
<keyword evidence="13 16" id="KW-0472">Membrane</keyword>
<evidence type="ECO:0000256" key="2">
    <source>
        <dbReference type="ARBA" id="ARBA00009286"/>
    </source>
</evidence>
<evidence type="ECO:0000256" key="8">
    <source>
        <dbReference type="ARBA" id="ARBA00022737"/>
    </source>
</evidence>
<dbReference type="SUPFAM" id="SSF47473">
    <property type="entry name" value="EF-hand"/>
    <property type="match status" value="1"/>
</dbReference>
<dbReference type="InterPro" id="IPR011992">
    <property type="entry name" value="EF-hand-dom_pair"/>
</dbReference>
<dbReference type="FunFam" id="1.10.287.70:FF:000129">
    <property type="entry name" value="Two pore calcium channel protein 1"/>
    <property type="match status" value="1"/>
</dbReference>
<keyword evidence="5" id="KW-0109">Calcium transport</keyword>
<feature type="transmembrane region" description="Helical" evidence="16">
    <location>
        <begin position="196"/>
        <end position="219"/>
    </location>
</feature>
<dbReference type="Gene3D" id="1.10.287.70">
    <property type="match status" value="2"/>
</dbReference>
<sequence>MEKPLLIDVQGEGDGSSSNRSSNSVPFRRSRFNAISHGSSYERAAALVVLAEDGIGLPEQVLESEDYGKAAKIYFIFICFNPLWFLNLFASTVLNFLERLLFPWPVAVPICSSVSHLRGHNLVILALHTFFPLAYEGRNYFWKGHVYKWKVVFLLILAADVVVYALLPVNSIPLRVAPYIRVVFVILNFRDLRACFVLVGGMLVTYLNILALALLFSAFSSWAGYIIFQGTQQGRTTFYSFSVTMYQMFLLFNRSNDLDVWIPAYKESRWYFLFFILYILLGVFFLSNLILAVVYDRFKAQLARQVAKKDQLRKRILTKAFNLIDTYMESMITKGQLSRLIEELNKFRSLPKIENEEVDHIFKELDDSQDLKINLEEFLKLSSAIAFKFKKGEVPSWFDYYPNFYHSHLSKKLKGFVRSSKFGYIVFFFLLLNAVAVIIETTLDLHNKSVLRFWQEVEYIFGLIYVLEMALKIFSYGFENYWSKGRNRFAFVITWIYWIFDSMLLINGSYNLEKKKVLLRLVRLLMHCEDHRNFASTFFTLIPALMPYLGTVFCISSMFCTLGVQVFGGIVNSGNPKLQTLEFYRNDYLLFNFNDYRSGMVTLFNLLVMGIWEVLMQGYKELTGTSWSLVYFISFYVITVLLLFNLVVAFVLEAFFVEIENKKIQKSNESSKGGFEKMISRTWNALLHRLVESKNQGMQCKCTEKSKNKCPEISSDDCV</sequence>
<keyword evidence="6" id="KW-0107">Calcium channel</keyword>
<feature type="transmembrane region" description="Helical" evidence="16">
    <location>
        <begin position="600"/>
        <end position="619"/>
    </location>
</feature>
<dbReference type="GO" id="GO:0019722">
    <property type="term" value="P:calcium-mediated signaling"/>
    <property type="evidence" value="ECO:0007669"/>
    <property type="project" value="UniProtKB-ARBA"/>
</dbReference>
<evidence type="ECO:0000256" key="15">
    <source>
        <dbReference type="SAM" id="MobiDB-lite"/>
    </source>
</evidence>
<feature type="transmembrane region" description="Helical" evidence="16">
    <location>
        <begin position="73"/>
        <end position="97"/>
    </location>
</feature>
<evidence type="ECO:0000256" key="4">
    <source>
        <dbReference type="ARBA" id="ARBA00022448"/>
    </source>
</evidence>
<dbReference type="InterPro" id="IPR002048">
    <property type="entry name" value="EF_hand_dom"/>
</dbReference>
<dbReference type="Proteomes" id="UP001202328">
    <property type="component" value="Unassembled WGS sequence"/>
</dbReference>
<dbReference type="GO" id="GO:0005509">
    <property type="term" value="F:calcium ion binding"/>
    <property type="evidence" value="ECO:0007669"/>
    <property type="project" value="InterPro"/>
</dbReference>
<feature type="transmembrane region" description="Helical" evidence="16">
    <location>
        <begin position="459"/>
        <end position="478"/>
    </location>
</feature>
<dbReference type="GO" id="GO:0005245">
    <property type="term" value="F:voltage-gated calcium channel activity"/>
    <property type="evidence" value="ECO:0007669"/>
    <property type="project" value="InterPro"/>
</dbReference>
<dbReference type="PANTHER" id="PTHR46988:SF2">
    <property type="entry name" value="TWO PORE CALCIUM CHANNEL PROTEIN 1"/>
    <property type="match status" value="1"/>
</dbReference>
<evidence type="ECO:0000256" key="1">
    <source>
        <dbReference type="ARBA" id="ARBA00004141"/>
    </source>
</evidence>
<comment type="subunit">
    <text evidence="3">Homodimer.</text>
</comment>
<feature type="compositionally biased region" description="Low complexity" evidence="15">
    <location>
        <begin position="16"/>
        <end position="25"/>
    </location>
</feature>
<feature type="transmembrane region" description="Helical" evidence="16">
    <location>
        <begin position="147"/>
        <end position="166"/>
    </location>
</feature>
<dbReference type="PANTHER" id="PTHR46988">
    <property type="entry name" value="TWO PORE CALCIUM CHANNEL PROTEIN 1"/>
    <property type="match status" value="1"/>
</dbReference>
<evidence type="ECO:0000256" key="10">
    <source>
        <dbReference type="ARBA" id="ARBA00022882"/>
    </source>
</evidence>
<evidence type="ECO:0000256" key="6">
    <source>
        <dbReference type="ARBA" id="ARBA00022673"/>
    </source>
</evidence>
<keyword evidence="4" id="KW-0813">Transport</keyword>
<feature type="transmembrane region" description="Helical" evidence="16">
    <location>
        <begin position="631"/>
        <end position="657"/>
    </location>
</feature>
<dbReference type="Pfam" id="PF00520">
    <property type="entry name" value="Ion_trans"/>
    <property type="match status" value="2"/>
</dbReference>
<dbReference type="AlphaFoldDB" id="A0AAD4T8N9"/>
<dbReference type="InterPro" id="IPR005821">
    <property type="entry name" value="Ion_trans_dom"/>
</dbReference>
<accession>A0AAD4T8N9</accession>
<dbReference type="SUPFAM" id="SSF81324">
    <property type="entry name" value="Voltage-gated potassium channels"/>
    <property type="match status" value="1"/>
</dbReference>
<feature type="transmembrane region" description="Helical" evidence="16">
    <location>
        <begin position="422"/>
        <end position="439"/>
    </location>
</feature>
<proteinExistence type="inferred from homology"/>
<organism evidence="18 19">
    <name type="scientific">Papaver atlanticum</name>
    <dbReference type="NCBI Taxonomy" id="357466"/>
    <lineage>
        <taxon>Eukaryota</taxon>
        <taxon>Viridiplantae</taxon>
        <taxon>Streptophyta</taxon>
        <taxon>Embryophyta</taxon>
        <taxon>Tracheophyta</taxon>
        <taxon>Spermatophyta</taxon>
        <taxon>Magnoliopsida</taxon>
        <taxon>Ranunculales</taxon>
        <taxon>Papaveraceae</taxon>
        <taxon>Papaveroideae</taxon>
        <taxon>Papaver</taxon>
    </lineage>
</organism>
<dbReference type="GO" id="GO:0005774">
    <property type="term" value="C:vacuolar membrane"/>
    <property type="evidence" value="ECO:0007669"/>
    <property type="project" value="TreeGrafter"/>
</dbReference>
<keyword evidence="9" id="KW-0106">Calcium</keyword>
<evidence type="ECO:0000256" key="7">
    <source>
        <dbReference type="ARBA" id="ARBA00022692"/>
    </source>
</evidence>
<feature type="domain" description="EF-hand" evidence="17">
    <location>
        <begin position="353"/>
        <end position="388"/>
    </location>
</feature>
<evidence type="ECO:0000313" key="18">
    <source>
        <dbReference type="EMBL" id="KAI3942645.1"/>
    </source>
</evidence>
<feature type="region of interest" description="Disordered" evidence="15">
    <location>
        <begin position="1"/>
        <end position="25"/>
    </location>
</feature>
<dbReference type="GO" id="GO:0034702">
    <property type="term" value="C:monoatomic ion channel complex"/>
    <property type="evidence" value="ECO:0007669"/>
    <property type="project" value="UniProtKB-KW"/>
</dbReference>
<evidence type="ECO:0000256" key="12">
    <source>
        <dbReference type="ARBA" id="ARBA00023065"/>
    </source>
</evidence>
<dbReference type="InterPro" id="IPR027359">
    <property type="entry name" value="Volt_channel_dom_sf"/>
</dbReference>
<evidence type="ECO:0000259" key="17">
    <source>
        <dbReference type="PROSITE" id="PS50222"/>
    </source>
</evidence>
<feature type="transmembrane region" description="Helical" evidence="16">
    <location>
        <begin position="490"/>
        <end position="510"/>
    </location>
</feature>
<comment type="similarity">
    <text evidence="2">Belongs to the calcium channel alpha-1 subunit (TC 1.A.1.11) family. Two pore calcium channel subfamily.</text>
</comment>
<comment type="subcellular location">
    <subcellularLocation>
        <location evidence="1">Membrane</location>
        <topology evidence="1">Multi-pass membrane protein</topology>
    </subcellularLocation>
</comment>
<feature type="transmembrane region" description="Helical" evidence="16">
    <location>
        <begin position="270"/>
        <end position="295"/>
    </location>
</feature>
<comment type="caution">
    <text evidence="18">The sequence shown here is derived from an EMBL/GenBank/DDBJ whole genome shotgun (WGS) entry which is preliminary data.</text>
</comment>
<evidence type="ECO:0000256" key="3">
    <source>
        <dbReference type="ARBA" id="ARBA00011738"/>
    </source>
</evidence>
<dbReference type="GO" id="GO:0000325">
    <property type="term" value="C:plant-type vacuole"/>
    <property type="evidence" value="ECO:0007669"/>
    <property type="project" value="TreeGrafter"/>
</dbReference>
<dbReference type="FunFam" id="1.10.287.70:FF:000094">
    <property type="entry name" value="Two pore calcium channel protein 1"/>
    <property type="match status" value="1"/>
</dbReference>
<dbReference type="PROSITE" id="PS50222">
    <property type="entry name" value="EF_HAND_2"/>
    <property type="match status" value="1"/>
</dbReference>
<keyword evidence="19" id="KW-1185">Reference proteome</keyword>
<evidence type="ECO:0000256" key="16">
    <source>
        <dbReference type="SAM" id="Phobius"/>
    </source>
</evidence>